<dbReference type="EMBL" id="UZAF01017978">
    <property type="protein sequence ID" value="VDO46744.1"/>
    <property type="molecule type" value="Genomic_DNA"/>
</dbReference>
<protein>
    <submittedName>
        <fullName evidence="3">ANF_receptor domain-containing protein</fullName>
    </submittedName>
</protein>
<dbReference type="Proteomes" id="UP000268014">
    <property type="component" value="Unassembled WGS sequence"/>
</dbReference>
<evidence type="ECO:0000313" key="3">
    <source>
        <dbReference type="WBParaSite" id="HPLM_0001280101-mRNA-1"/>
    </source>
</evidence>
<dbReference type="AlphaFoldDB" id="A0A0N4WNE3"/>
<dbReference type="WBParaSite" id="HPLM_0001280101-mRNA-1">
    <property type="protein sequence ID" value="HPLM_0001280101-mRNA-1"/>
    <property type="gene ID" value="HPLM_0001280101"/>
</dbReference>
<evidence type="ECO:0000313" key="2">
    <source>
        <dbReference type="Proteomes" id="UP000268014"/>
    </source>
</evidence>
<proteinExistence type="predicted"/>
<dbReference type="OrthoDB" id="5869947at2759"/>
<evidence type="ECO:0000313" key="1">
    <source>
        <dbReference type="EMBL" id="VDO46744.1"/>
    </source>
</evidence>
<reference evidence="3" key="1">
    <citation type="submission" date="2017-02" db="UniProtKB">
        <authorList>
            <consortium name="WormBaseParasite"/>
        </authorList>
    </citation>
    <scope>IDENTIFICATION</scope>
</reference>
<organism evidence="3">
    <name type="scientific">Haemonchus placei</name>
    <name type="common">Barber's pole worm</name>
    <dbReference type="NCBI Taxonomy" id="6290"/>
    <lineage>
        <taxon>Eukaryota</taxon>
        <taxon>Metazoa</taxon>
        <taxon>Ecdysozoa</taxon>
        <taxon>Nematoda</taxon>
        <taxon>Chromadorea</taxon>
        <taxon>Rhabditida</taxon>
        <taxon>Rhabditina</taxon>
        <taxon>Rhabditomorpha</taxon>
        <taxon>Strongyloidea</taxon>
        <taxon>Trichostrongylidae</taxon>
        <taxon>Haemonchus</taxon>
    </lineage>
</organism>
<gene>
    <name evidence="1" type="ORF">HPLM_LOCUS12793</name>
</gene>
<accession>A0A0N4WNE3</accession>
<name>A0A0N4WNE3_HAEPC</name>
<keyword evidence="2" id="KW-1185">Reference proteome</keyword>
<sequence length="138" mass="15708">MRSFTRILNNTCLCSRYNDDSTKKIVVWIPFAGYNSTGYNGLLSFAYLHYVVPLYQPYEGDFYYGLSKNNGKLDGLIADAANSTSDSIVKTLWSKLCGMLFISTEIRFHRTSDCLVGTQDRSSLLPLMFRERPYVISV</sequence>
<reference evidence="1 2" key="2">
    <citation type="submission" date="2018-11" db="EMBL/GenBank/DDBJ databases">
        <authorList>
            <consortium name="Pathogen Informatics"/>
        </authorList>
    </citation>
    <scope>NUCLEOTIDE SEQUENCE [LARGE SCALE GENOMIC DNA]</scope>
    <source>
        <strain evidence="1 2">MHpl1</strain>
    </source>
</reference>